<sequence length="92" mass="9973">MTCIVLIVTNAATIEIDYDEVLNGMRRNNIANLTVLAEDVIGVSLSTLNRQLCGRSAPTSFVIAGLASRLGIRLDRLLIVRDPHAPTLRQAS</sequence>
<name>A0A0E3XB64_9CAUD</name>
<dbReference type="RefSeq" id="YP_009275718.1">
    <property type="nucleotide sequence ID" value="NC_030932.1"/>
</dbReference>
<evidence type="ECO:0000313" key="1">
    <source>
        <dbReference type="EMBL" id="AKC03057.1"/>
    </source>
</evidence>
<reference evidence="1 2" key="1">
    <citation type="journal article" date="2015" name="Sci. Rep.">
        <title>Bacteriophages of wastewater foaming-associated filamentous Gordonia reduce host levels in raw activated sludge.</title>
        <authorList>
            <person name="Liu M."/>
            <person name="Gill J.J."/>
            <person name="Young R."/>
            <person name="Summer E.J."/>
        </authorList>
    </citation>
    <scope>NUCLEOTIDE SEQUENCE [LARGE SCALE GENOMIC DNA]</scope>
</reference>
<proteinExistence type="predicted"/>
<dbReference type="EMBL" id="KP790011">
    <property type="protein sequence ID" value="AKC03057.1"/>
    <property type="molecule type" value="Genomic_DNA"/>
</dbReference>
<keyword evidence="2" id="KW-1185">Reference proteome</keyword>
<protein>
    <submittedName>
        <fullName evidence="1">DNA binding protein</fullName>
    </submittedName>
</protein>
<dbReference type="SUPFAM" id="SSF47413">
    <property type="entry name" value="lambda repressor-like DNA-binding domains"/>
    <property type="match status" value="1"/>
</dbReference>
<dbReference type="KEGG" id="vg:28800871"/>
<organism evidence="1 2">
    <name type="scientific">Gordonia phage Gsput1</name>
    <dbReference type="NCBI Taxonomy" id="1622193"/>
    <lineage>
        <taxon>Viruses</taxon>
        <taxon>Duplodnaviria</taxon>
        <taxon>Heunggongvirae</taxon>
        <taxon>Uroviricota</taxon>
        <taxon>Caudoviricetes</taxon>
        <taxon>Ruthgordonvirinae</taxon>
        <taxon>Gesputvirus</taxon>
        <taxon>Gesputvirus gsput1</taxon>
    </lineage>
</organism>
<evidence type="ECO:0000313" key="2">
    <source>
        <dbReference type="Proteomes" id="UP000033018"/>
    </source>
</evidence>
<gene>
    <name evidence="1" type="ORF">Gsput1_32</name>
</gene>
<dbReference type="GeneID" id="28800871"/>
<dbReference type="InterPro" id="IPR010982">
    <property type="entry name" value="Lambda_DNA-bd_dom_sf"/>
</dbReference>
<dbReference type="GO" id="GO:0003677">
    <property type="term" value="F:DNA binding"/>
    <property type="evidence" value="ECO:0007669"/>
    <property type="project" value="InterPro"/>
</dbReference>
<accession>A0A0E3XB64</accession>
<dbReference type="Proteomes" id="UP000033018">
    <property type="component" value="Segment"/>
</dbReference>